<keyword evidence="2" id="KW-0805">Transcription regulation</keyword>
<gene>
    <name evidence="7" type="ORF">HH308_16320</name>
</gene>
<feature type="domain" description="HTH lysR-type" evidence="6">
    <location>
        <begin position="1"/>
        <end position="58"/>
    </location>
</feature>
<accession>A0A848KW18</accession>
<keyword evidence="5" id="KW-0804">Transcription</keyword>
<sequence length="294" mass="32440">MELRQLRYFVAVCDELSFSRAASRNFLSQSAISHQIARLEAELQVTLFDRSTRRVVPTDAAERLAPIARQMLALEEMAIAAVRPDRRRIRLAANMSFANRAMAAIAVMRDAHPDVEVDFIIRDFAARLASVRSGDVDIALIRGSLPESEAGGRTRLTVRHLWSEDLVVGVSERHPLADVESVDLQQLSPYPLLMPPQAQQRLLRSVIADAFDAGAVAVQWGPPIAADRTVLAELVNHPDAWTVLYAGETTPGVRALSMAPGLMQIDVNAVERADEPERALVRELVEVLVQEPDS</sequence>
<comment type="caution">
    <text evidence="7">The sequence shown here is derived from an EMBL/GenBank/DDBJ whole genome shotgun (WGS) entry which is preliminary data.</text>
</comment>
<dbReference type="GO" id="GO:0003700">
    <property type="term" value="F:DNA-binding transcription factor activity"/>
    <property type="evidence" value="ECO:0007669"/>
    <property type="project" value="InterPro"/>
</dbReference>
<organism evidence="7 8">
    <name type="scientific">Gordonia asplenii</name>
    <dbReference type="NCBI Taxonomy" id="2725283"/>
    <lineage>
        <taxon>Bacteria</taxon>
        <taxon>Bacillati</taxon>
        <taxon>Actinomycetota</taxon>
        <taxon>Actinomycetes</taxon>
        <taxon>Mycobacteriales</taxon>
        <taxon>Gordoniaceae</taxon>
        <taxon>Gordonia</taxon>
    </lineage>
</organism>
<dbReference type="PANTHER" id="PTHR30346:SF0">
    <property type="entry name" value="HCA OPERON TRANSCRIPTIONAL ACTIVATOR HCAR"/>
    <property type="match status" value="1"/>
</dbReference>
<dbReference type="InterPro" id="IPR036390">
    <property type="entry name" value="WH_DNA-bd_sf"/>
</dbReference>
<dbReference type="GO" id="GO:0032993">
    <property type="term" value="C:protein-DNA complex"/>
    <property type="evidence" value="ECO:0007669"/>
    <property type="project" value="TreeGrafter"/>
</dbReference>
<dbReference type="RefSeq" id="WP_170195285.1">
    <property type="nucleotide sequence ID" value="NZ_JABBNB010000016.1"/>
</dbReference>
<comment type="similarity">
    <text evidence="1">Belongs to the LysR transcriptional regulatory family.</text>
</comment>
<keyword evidence="8" id="KW-1185">Reference proteome</keyword>
<protein>
    <submittedName>
        <fullName evidence="7">LysR family transcriptional regulator</fullName>
    </submittedName>
</protein>
<evidence type="ECO:0000256" key="4">
    <source>
        <dbReference type="ARBA" id="ARBA00023159"/>
    </source>
</evidence>
<evidence type="ECO:0000256" key="5">
    <source>
        <dbReference type="ARBA" id="ARBA00023163"/>
    </source>
</evidence>
<dbReference type="Proteomes" id="UP000550729">
    <property type="component" value="Unassembled WGS sequence"/>
</dbReference>
<dbReference type="InterPro" id="IPR000847">
    <property type="entry name" value="LysR_HTH_N"/>
</dbReference>
<evidence type="ECO:0000313" key="7">
    <source>
        <dbReference type="EMBL" id="NMO02780.1"/>
    </source>
</evidence>
<dbReference type="EMBL" id="JABBNB010000016">
    <property type="protein sequence ID" value="NMO02780.1"/>
    <property type="molecule type" value="Genomic_DNA"/>
</dbReference>
<dbReference type="PRINTS" id="PR00039">
    <property type="entry name" value="HTHLYSR"/>
</dbReference>
<dbReference type="InterPro" id="IPR005119">
    <property type="entry name" value="LysR_subst-bd"/>
</dbReference>
<dbReference type="Gene3D" id="1.10.10.10">
    <property type="entry name" value="Winged helix-like DNA-binding domain superfamily/Winged helix DNA-binding domain"/>
    <property type="match status" value="1"/>
</dbReference>
<evidence type="ECO:0000259" key="6">
    <source>
        <dbReference type="PROSITE" id="PS50931"/>
    </source>
</evidence>
<evidence type="ECO:0000256" key="1">
    <source>
        <dbReference type="ARBA" id="ARBA00009437"/>
    </source>
</evidence>
<dbReference type="SUPFAM" id="SSF53850">
    <property type="entry name" value="Periplasmic binding protein-like II"/>
    <property type="match status" value="1"/>
</dbReference>
<dbReference type="FunFam" id="1.10.10.10:FF:000001">
    <property type="entry name" value="LysR family transcriptional regulator"/>
    <property type="match status" value="1"/>
</dbReference>
<dbReference type="Gene3D" id="3.40.190.290">
    <property type="match status" value="1"/>
</dbReference>
<dbReference type="SUPFAM" id="SSF46785">
    <property type="entry name" value="Winged helix' DNA-binding domain"/>
    <property type="match status" value="1"/>
</dbReference>
<evidence type="ECO:0000256" key="3">
    <source>
        <dbReference type="ARBA" id="ARBA00023125"/>
    </source>
</evidence>
<dbReference type="PANTHER" id="PTHR30346">
    <property type="entry name" value="TRANSCRIPTIONAL DUAL REGULATOR HCAR-RELATED"/>
    <property type="match status" value="1"/>
</dbReference>
<dbReference type="AlphaFoldDB" id="A0A848KW18"/>
<proteinExistence type="inferred from homology"/>
<evidence type="ECO:0000313" key="8">
    <source>
        <dbReference type="Proteomes" id="UP000550729"/>
    </source>
</evidence>
<name>A0A848KW18_9ACTN</name>
<dbReference type="Pfam" id="PF03466">
    <property type="entry name" value="LysR_substrate"/>
    <property type="match status" value="1"/>
</dbReference>
<dbReference type="Pfam" id="PF00126">
    <property type="entry name" value="HTH_1"/>
    <property type="match status" value="1"/>
</dbReference>
<dbReference type="PROSITE" id="PS50931">
    <property type="entry name" value="HTH_LYSR"/>
    <property type="match status" value="1"/>
</dbReference>
<dbReference type="CDD" id="cd05466">
    <property type="entry name" value="PBP2_LTTR_substrate"/>
    <property type="match status" value="1"/>
</dbReference>
<reference evidence="7 8" key="1">
    <citation type="submission" date="2020-04" db="EMBL/GenBank/DDBJ databases">
        <title>Gordonia sp. nov. TBRC 11910.</title>
        <authorList>
            <person name="Suriyachadkun C."/>
        </authorList>
    </citation>
    <scope>NUCLEOTIDE SEQUENCE [LARGE SCALE GENOMIC DNA]</scope>
    <source>
        <strain evidence="7 8">TBRC 11910</strain>
    </source>
</reference>
<keyword evidence="4" id="KW-0010">Activator</keyword>
<evidence type="ECO:0000256" key="2">
    <source>
        <dbReference type="ARBA" id="ARBA00023015"/>
    </source>
</evidence>
<dbReference type="GO" id="GO:0003677">
    <property type="term" value="F:DNA binding"/>
    <property type="evidence" value="ECO:0007669"/>
    <property type="project" value="UniProtKB-KW"/>
</dbReference>
<keyword evidence="3" id="KW-0238">DNA-binding</keyword>
<dbReference type="InterPro" id="IPR036388">
    <property type="entry name" value="WH-like_DNA-bd_sf"/>
</dbReference>